<dbReference type="PROSITE" id="PS51837">
    <property type="entry name" value="LITAF"/>
    <property type="match status" value="1"/>
</dbReference>
<keyword evidence="1" id="KW-0479">Metal-binding</keyword>
<dbReference type="PROSITE" id="PS51266">
    <property type="entry name" value="ZF_CHY"/>
    <property type="match status" value="1"/>
</dbReference>
<dbReference type="InterPro" id="IPR013083">
    <property type="entry name" value="Znf_RING/FYVE/PHD"/>
</dbReference>
<dbReference type="CDD" id="cd12108">
    <property type="entry name" value="Hr-like"/>
    <property type="match status" value="2"/>
</dbReference>
<feature type="domain" description="RING-type" evidence="5">
    <location>
        <begin position="1140"/>
        <end position="1200"/>
    </location>
</feature>
<accession>A0A7J7MY60</accession>
<dbReference type="OrthoDB" id="411372at2759"/>
<dbReference type="InterPro" id="IPR037274">
    <property type="entry name" value="Znf_CHY_sf"/>
</dbReference>
<reference evidence="9 10" key="1">
    <citation type="journal article" date="2020" name="IScience">
        <title>Genome Sequencing of the Endangered Kingdonia uniflora (Circaeasteraceae, Ranunculales) Reveals Potential Mechanisms of Evolutionary Specialization.</title>
        <authorList>
            <person name="Sun Y."/>
            <person name="Deng T."/>
            <person name="Zhang A."/>
            <person name="Moore M.J."/>
            <person name="Landis J.B."/>
            <person name="Lin N."/>
            <person name="Zhang H."/>
            <person name="Zhang X."/>
            <person name="Huang J."/>
            <person name="Zhang X."/>
            <person name="Sun H."/>
            <person name="Wang H."/>
        </authorList>
    </citation>
    <scope>NUCLEOTIDE SEQUENCE [LARGE SCALE GENOMIC DNA]</scope>
    <source>
        <strain evidence="9">TB1705</strain>
        <tissue evidence="9">Leaf</tissue>
    </source>
</reference>
<dbReference type="GO" id="GO:0008270">
    <property type="term" value="F:zinc ion binding"/>
    <property type="evidence" value="ECO:0007669"/>
    <property type="project" value="UniProtKB-KW"/>
</dbReference>
<dbReference type="GO" id="GO:0006511">
    <property type="term" value="P:ubiquitin-dependent protein catabolic process"/>
    <property type="evidence" value="ECO:0007669"/>
    <property type="project" value="TreeGrafter"/>
</dbReference>
<proteinExistence type="predicted"/>
<dbReference type="GO" id="GO:0061630">
    <property type="term" value="F:ubiquitin protein ligase activity"/>
    <property type="evidence" value="ECO:0007669"/>
    <property type="project" value="TreeGrafter"/>
</dbReference>
<dbReference type="SMART" id="SM00184">
    <property type="entry name" value="RING"/>
    <property type="match status" value="1"/>
</dbReference>
<keyword evidence="2 4" id="KW-0863">Zinc-finger</keyword>
<evidence type="ECO:0000259" key="6">
    <source>
        <dbReference type="PROSITE" id="PS51266"/>
    </source>
</evidence>
<dbReference type="PANTHER" id="PTHR21319:SF39">
    <property type="entry name" value="ZINC FINGER PROTEIN"/>
    <property type="match status" value="1"/>
</dbReference>
<keyword evidence="3" id="KW-0862">Zinc</keyword>
<organism evidence="9 10">
    <name type="scientific">Kingdonia uniflora</name>
    <dbReference type="NCBI Taxonomy" id="39325"/>
    <lineage>
        <taxon>Eukaryota</taxon>
        <taxon>Viridiplantae</taxon>
        <taxon>Streptophyta</taxon>
        <taxon>Embryophyta</taxon>
        <taxon>Tracheophyta</taxon>
        <taxon>Spermatophyta</taxon>
        <taxon>Magnoliopsida</taxon>
        <taxon>Ranunculales</taxon>
        <taxon>Circaeasteraceae</taxon>
        <taxon>Kingdonia</taxon>
    </lineage>
</organism>
<dbReference type="CDD" id="cd16464">
    <property type="entry name" value="RING-H2_Pirh2-like"/>
    <property type="match status" value="1"/>
</dbReference>
<feature type="domain" description="CHY-type" evidence="6">
    <location>
        <begin position="1003"/>
        <end position="1073"/>
    </location>
</feature>
<evidence type="ECO:0000259" key="5">
    <source>
        <dbReference type="PROSITE" id="PS50089"/>
    </source>
</evidence>
<dbReference type="SUPFAM" id="SSF161245">
    <property type="entry name" value="Zinc hairpin stack"/>
    <property type="match status" value="1"/>
</dbReference>
<dbReference type="InterPro" id="IPR017921">
    <property type="entry name" value="Znf_CTCHY"/>
</dbReference>
<dbReference type="Gene3D" id="3.30.40.10">
    <property type="entry name" value="Zinc/RING finger domain, C3HC4 (zinc finger)"/>
    <property type="match status" value="1"/>
</dbReference>
<gene>
    <name evidence="9" type="ORF">GIB67_032973</name>
</gene>
<dbReference type="PROSITE" id="PS50089">
    <property type="entry name" value="ZF_RING_2"/>
    <property type="match status" value="1"/>
</dbReference>
<evidence type="ECO:0000256" key="1">
    <source>
        <dbReference type="ARBA" id="ARBA00022723"/>
    </source>
</evidence>
<keyword evidence="10" id="KW-1185">Reference proteome</keyword>
<dbReference type="InterPro" id="IPR008913">
    <property type="entry name" value="Znf_CHY"/>
</dbReference>
<evidence type="ECO:0000256" key="2">
    <source>
        <dbReference type="ARBA" id="ARBA00022771"/>
    </source>
</evidence>
<dbReference type="InterPro" id="IPR006629">
    <property type="entry name" value="LITAF"/>
</dbReference>
<evidence type="ECO:0000313" key="9">
    <source>
        <dbReference type="EMBL" id="KAF6159889.1"/>
    </source>
</evidence>
<dbReference type="SUPFAM" id="SSF161219">
    <property type="entry name" value="CHY zinc finger-like"/>
    <property type="match status" value="1"/>
</dbReference>
<dbReference type="GO" id="GO:0016567">
    <property type="term" value="P:protein ubiquitination"/>
    <property type="evidence" value="ECO:0007669"/>
    <property type="project" value="TreeGrafter"/>
</dbReference>
<dbReference type="PANTHER" id="PTHR21319">
    <property type="entry name" value="RING FINGER AND CHY ZINC FINGER DOMAIN-CONTAINING PROTEIN 1"/>
    <property type="match status" value="1"/>
</dbReference>
<evidence type="ECO:0000259" key="7">
    <source>
        <dbReference type="PROSITE" id="PS51270"/>
    </source>
</evidence>
<dbReference type="EMBL" id="JACGCM010001183">
    <property type="protein sequence ID" value="KAF6159889.1"/>
    <property type="molecule type" value="Genomic_DNA"/>
</dbReference>
<protein>
    <recommendedName>
        <fullName evidence="11">Zinc finger protein</fullName>
    </recommendedName>
</protein>
<feature type="domain" description="LITAF" evidence="8">
    <location>
        <begin position="1122"/>
        <end position="1208"/>
    </location>
</feature>
<name>A0A7J7MY60_9MAGN</name>
<dbReference type="Gene3D" id="1.20.120.520">
    <property type="entry name" value="nmb1532 protein domain like"/>
    <property type="match status" value="2"/>
</dbReference>
<comment type="caution">
    <text evidence="9">The sequence shown here is derived from an EMBL/GenBank/DDBJ whole genome shotgun (WGS) entry which is preliminary data.</text>
</comment>
<sequence>MLVSISGVRLVDAPILLLVCFHKALRAELVELHGITSLSVEIESPARALILDLLARFRFLKLAYKYHCAAEDEIVFESLDLREENVVCAYSLEHRSIDELFVSVFRIINRLMEEDEILPQTLRELDICTDTIEKSICRHMLKEEEQVFPLLMQRFSFKEQASLVWQFICSVPIMLLEELLPWMTSYLPKEEQADVILCIKEVVPTEKLIQKVVMSWLDKRNEPSFRVLHRRDTVNLYSISNEPISLKELPKVYTFWKSLYGEDCSSEGKIYHTDNAKDHPIDGLRLWHTSIKKDLNEILDELHEIRSSMVFSTLASVSCQLKFIADVLIFNSAALENVFFSVLSEVASDCLSFTYQRFPSNSQIEGLFRILQDINAQNEICLPKLAEKLCLQLEYFMTGLAKHFAFQESEVFTLIRKHCNLELQQRLLYTSLHMMPLGLLKFVITWLSTHLTEEETKAFLCSIKPAGSEADISFASLLHEWVHIGYSGKTSLEKFRRELQEMFKNRSSFLSEQIENTGFSLDTSVQPCKRHEHGQVSSNSPDKSISDTSFHKTKEKYNTLYSSEINLQIHFPEALKELFPLSKFLIEKRDVGSSLNLPFKPIDHIIFFHKALKKELEYFVLVSAEIAENFGLFTEFHKRFHLVTFLYKIHSDTEDEIAFPALVAKGNLLNISDSYTMDHKLEGEYFNDISTLLDEISELQFEISTCVDATMDWRMLKYRQMCIKLHGMCKTICSTLGNHVNREETDLWPLFMECFSYEEQEKIIGIILGRTTAETLQHMIPWLMTSLSRGEKDDLMSLWRKIARNTMFDEWLSEWWEGLNKKHDLAEVTQKPNISQLGTADPLEIVANYLTTGGHGEGFTYLEVGPTGYDLEPHGNGILDFKAKKTDGDTNNYQCSECAQLHEMNDKQSTEKVVNVRDQVRKPGKLLPVNHKEHFLSMSQEDLEAAIRRVSRDLTLNPQKKAYILQTLLTSRWIVNQQKPPSDATLTSNEVEIPGKFSSYRDELKLSYGCKHYKRNCKLFAACCKQLFTCRYCHDDDVSDHSMDRKSTTKMMCMKCLEIQPLAQKCSSLSCDGLSMAKYFCNICKLYDDDREIYHCPYCNLCRVGKGLGVEYFHCMNCNACLSKSLVIHVCREKCFESNCPICHEDIFTSILPVKALPCGHTMHSTCFQVFILNSFGIWCYLMFCCQEYTNTHYTCPICSKSLGDMQVYFGMLDVLLAEEKVPDEHYGQTQGSLPSIGFTTNVLTVALTTPDFFDWGQIPGVIVSLKLHNS</sequence>
<dbReference type="InterPro" id="IPR001841">
    <property type="entry name" value="Znf_RING"/>
</dbReference>
<dbReference type="Pfam" id="PF05495">
    <property type="entry name" value="zf-CHY"/>
    <property type="match status" value="1"/>
</dbReference>
<evidence type="ECO:0000313" key="10">
    <source>
        <dbReference type="Proteomes" id="UP000541444"/>
    </source>
</evidence>
<dbReference type="GO" id="GO:0005634">
    <property type="term" value="C:nucleus"/>
    <property type="evidence" value="ECO:0007669"/>
    <property type="project" value="TreeGrafter"/>
</dbReference>
<dbReference type="AlphaFoldDB" id="A0A7J7MY60"/>
<evidence type="ECO:0000259" key="8">
    <source>
        <dbReference type="PROSITE" id="PS51837"/>
    </source>
</evidence>
<dbReference type="PROSITE" id="PS51270">
    <property type="entry name" value="ZF_CTCHY"/>
    <property type="match status" value="1"/>
</dbReference>
<dbReference type="InterPro" id="IPR012312">
    <property type="entry name" value="Hemerythrin-like"/>
</dbReference>
<dbReference type="Proteomes" id="UP000541444">
    <property type="component" value="Unassembled WGS sequence"/>
</dbReference>
<evidence type="ECO:0000256" key="4">
    <source>
        <dbReference type="PROSITE-ProRule" id="PRU00601"/>
    </source>
</evidence>
<dbReference type="Pfam" id="PF01814">
    <property type="entry name" value="Hemerythrin"/>
    <property type="match status" value="1"/>
</dbReference>
<dbReference type="InterPro" id="IPR037275">
    <property type="entry name" value="Znf_CTCHY_sf"/>
</dbReference>
<evidence type="ECO:0000256" key="3">
    <source>
        <dbReference type="ARBA" id="ARBA00022833"/>
    </source>
</evidence>
<feature type="domain" description="CTCHY-type" evidence="7">
    <location>
        <begin position="1076"/>
        <end position="1139"/>
    </location>
</feature>
<evidence type="ECO:0008006" key="11">
    <source>
        <dbReference type="Google" id="ProtNLM"/>
    </source>
</evidence>